<keyword evidence="4" id="KW-1185">Reference proteome</keyword>
<gene>
    <name evidence="3" type="ORF">SVUK_LOCUS92</name>
</gene>
<evidence type="ECO:0000256" key="2">
    <source>
        <dbReference type="SAM" id="Phobius"/>
    </source>
</evidence>
<keyword evidence="2" id="KW-0812">Transmembrane</keyword>
<organism evidence="3 4">
    <name type="scientific">Strongylus vulgaris</name>
    <name type="common">Blood worm</name>
    <dbReference type="NCBI Taxonomy" id="40348"/>
    <lineage>
        <taxon>Eukaryota</taxon>
        <taxon>Metazoa</taxon>
        <taxon>Ecdysozoa</taxon>
        <taxon>Nematoda</taxon>
        <taxon>Chromadorea</taxon>
        <taxon>Rhabditida</taxon>
        <taxon>Rhabditina</taxon>
        <taxon>Rhabditomorpha</taxon>
        <taxon>Strongyloidea</taxon>
        <taxon>Strongylidae</taxon>
        <taxon>Strongylus</taxon>
    </lineage>
</organism>
<dbReference type="AlphaFoldDB" id="A0A3P7IHQ3"/>
<evidence type="ECO:0000313" key="3">
    <source>
        <dbReference type="EMBL" id="VDM65094.1"/>
    </source>
</evidence>
<dbReference type="Proteomes" id="UP000270094">
    <property type="component" value="Unassembled WGS sequence"/>
</dbReference>
<accession>A0A3P7IHQ3</accession>
<proteinExistence type="predicted"/>
<protein>
    <submittedName>
        <fullName evidence="3">Uncharacterized protein</fullName>
    </submittedName>
</protein>
<dbReference type="EMBL" id="UYYB01000114">
    <property type="protein sequence ID" value="VDM65094.1"/>
    <property type="molecule type" value="Genomic_DNA"/>
</dbReference>
<feature type="transmembrane region" description="Helical" evidence="2">
    <location>
        <begin position="28"/>
        <end position="49"/>
    </location>
</feature>
<reference evidence="3 4" key="1">
    <citation type="submission" date="2018-11" db="EMBL/GenBank/DDBJ databases">
        <authorList>
            <consortium name="Pathogen Informatics"/>
        </authorList>
    </citation>
    <scope>NUCLEOTIDE SEQUENCE [LARGE SCALE GENOMIC DNA]</scope>
</reference>
<keyword evidence="2" id="KW-1133">Transmembrane helix</keyword>
<evidence type="ECO:0000256" key="1">
    <source>
        <dbReference type="SAM" id="MobiDB-lite"/>
    </source>
</evidence>
<sequence length="406" mass="46380">MDDNIQRFSEYGYYQIGRYIEQFAISPLLFHIGIVVLAGQSWRILLAVVHRAIRILFRTLGMSSGPPALPFFVIANHTFSVVMSGTDPITAFHNNWRSGSRSEEASTDQGRTKSLLQPPRKKKDAVAANQSNQSAHDEMKSMFATLSRSQGGTVHDASKDQHDQLSRDVPKFVSDEEFAYWFDRWVLPMQLHELDFDTTFANLQKLFSSKKTLKMRRYECLKVTCPPLTQRTRCFGRSRLYGDEDVAIAGLQDPTLREFCLRMIRRLDSHAEDTPLTIEDLVNELKNFTTLKMDKTDMEGIHNIHAVWKKSEMLQLRRSTFQKQMPSPPPLVRRGDAEQRLSPIAEDSAETLSFDAVDAKIHLDVVIKGMMVKFSPTRIRVVHPVADLQGVEEQVPLPEGNPREEF</sequence>
<evidence type="ECO:0000313" key="4">
    <source>
        <dbReference type="Proteomes" id="UP000270094"/>
    </source>
</evidence>
<feature type="region of interest" description="Disordered" evidence="1">
    <location>
        <begin position="94"/>
        <end position="138"/>
    </location>
</feature>
<name>A0A3P7IHQ3_STRVU</name>
<keyword evidence="2" id="KW-0472">Membrane</keyword>
<dbReference type="OrthoDB" id="5858030at2759"/>